<sequence>MPARDECLSAFEFEQFDLKLVLRFIIRVVEDRNAAVIKPEHGGFVIAADERLRCPHALELASRRRIFGPRDDLAIGVLWFDI</sequence>
<dbReference type="Proteomes" id="UP000001880">
    <property type="component" value="Chromosome"/>
</dbReference>
<dbReference type="KEGG" id="hoh:Hoch_2291"/>
<proteinExistence type="predicted"/>
<keyword evidence="2" id="KW-1185">Reference proteome</keyword>
<organism evidence="1 2">
    <name type="scientific">Haliangium ochraceum (strain DSM 14365 / JCM 11303 / SMP-2)</name>
    <dbReference type="NCBI Taxonomy" id="502025"/>
    <lineage>
        <taxon>Bacteria</taxon>
        <taxon>Pseudomonadati</taxon>
        <taxon>Myxococcota</taxon>
        <taxon>Polyangia</taxon>
        <taxon>Haliangiales</taxon>
        <taxon>Kofleriaceae</taxon>
        <taxon>Haliangium</taxon>
    </lineage>
</organism>
<dbReference type="EMBL" id="CP001804">
    <property type="protein sequence ID" value="ACY14834.1"/>
    <property type="molecule type" value="Genomic_DNA"/>
</dbReference>
<reference evidence="1 2" key="1">
    <citation type="journal article" date="2010" name="Stand. Genomic Sci.">
        <title>Complete genome sequence of Haliangium ochraceum type strain (SMP-2).</title>
        <authorList>
            <consortium name="US DOE Joint Genome Institute (JGI-PGF)"/>
            <person name="Ivanova N."/>
            <person name="Daum C."/>
            <person name="Lang E."/>
            <person name="Abt B."/>
            <person name="Kopitz M."/>
            <person name="Saunders E."/>
            <person name="Lapidus A."/>
            <person name="Lucas S."/>
            <person name="Glavina Del Rio T."/>
            <person name="Nolan M."/>
            <person name="Tice H."/>
            <person name="Copeland A."/>
            <person name="Cheng J.F."/>
            <person name="Chen F."/>
            <person name="Bruce D."/>
            <person name="Goodwin L."/>
            <person name="Pitluck S."/>
            <person name="Mavromatis K."/>
            <person name="Pati A."/>
            <person name="Mikhailova N."/>
            <person name="Chen A."/>
            <person name="Palaniappan K."/>
            <person name="Land M."/>
            <person name="Hauser L."/>
            <person name="Chang Y.J."/>
            <person name="Jeffries C.D."/>
            <person name="Detter J.C."/>
            <person name="Brettin T."/>
            <person name="Rohde M."/>
            <person name="Goker M."/>
            <person name="Bristow J."/>
            <person name="Markowitz V."/>
            <person name="Eisen J.A."/>
            <person name="Hugenholtz P."/>
            <person name="Kyrpides N.C."/>
            <person name="Klenk H.P."/>
        </authorList>
    </citation>
    <scope>NUCLEOTIDE SEQUENCE [LARGE SCALE GENOMIC DNA]</scope>
    <source>
        <strain evidence="2">DSM 14365 / CIP 107738 / JCM 11303 / AJ 13395 / SMP-2</strain>
    </source>
</reference>
<dbReference type="AlphaFoldDB" id="D0LI05"/>
<accession>D0LI05</accession>
<gene>
    <name evidence="1" type="ordered locus">Hoch_2291</name>
</gene>
<dbReference type="HOGENOM" id="CLU_2553556_0_0_7"/>
<name>D0LI05_HALO1</name>
<evidence type="ECO:0000313" key="1">
    <source>
        <dbReference type="EMBL" id="ACY14834.1"/>
    </source>
</evidence>
<evidence type="ECO:0000313" key="2">
    <source>
        <dbReference type="Proteomes" id="UP000001880"/>
    </source>
</evidence>
<protein>
    <submittedName>
        <fullName evidence="1">Uncharacterized protein</fullName>
    </submittedName>
</protein>